<organism evidence="4">
    <name type="scientific">Triticum aestivum</name>
    <name type="common">Wheat</name>
    <dbReference type="NCBI Taxonomy" id="4565"/>
    <lineage>
        <taxon>Eukaryota</taxon>
        <taxon>Viridiplantae</taxon>
        <taxon>Streptophyta</taxon>
        <taxon>Embryophyta</taxon>
        <taxon>Tracheophyta</taxon>
        <taxon>Spermatophyta</taxon>
        <taxon>Magnoliopsida</taxon>
        <taxon>Liliopsida</taxon>
        <taxon>Poales</taxon>
        <taxon>Poaceae</taxon>
        <taxon>BOP clade</taxon>
        <taxon>Pooideae</taxon>
        <taxon>Triticodae</taxon>
        <taxon>Triticeae</taxon>
        <taxon>Triticinae</taxon>
        <taxon>Triticum</taxon>
    </lineage>
</organism>
<dbReference type="InterPro" id="IPR001810">
    <property type="entry name" value="F-box_dom"/>
</dbReference>
<evidence type="ECO:0000259" key="3">
    <source>
        <dbReference type="Pfam" id="PF23635"/>
    </source>
</evidence>
<feature type="domain" description="F-box" evidence="2">
    <location>
        <begin position="27"/>
        <end position="67"/>
    </location>
</feature>
<evidence type="ECO:0000313" key="5">
    <source>
        <dbReference type="Proteomes" id="UP000019116"/>
    </source>
</evidence>
<dbReference type="Pfam" id="PF12937">
    <property type="entry name" value="F-box-like"/>
    <property type="match status" value="1"/>
</dbReference>
<evidence type="ECO:0000256" key="1">
    <source>
        <dbReference type="SAM" id="MobiDB-lite"/>
    </source>
</evidence>
<evidence type="ECO:0000259" key="2">
    <source>
        <dbReference type="Pfam" id="PF12937"/>
    </source>
</evidence>
<dbReference type="AlphaFoldDB" id="A0A3B6NKS4"/>
<evidence type="ECO:0000313" key="4">
    <source>
        <dbReference type="EnsemblPlants" id="TraesCS6A02G054300.1"/>
    </source>
</evidence>
<dbReference type="SUPFAM" id="SSF81383">
    <property type="entry name" value="F-box domain"/>
    <property type="match status" value="1"/>
</dbReference>
<feature type="domain" description="F-box protein AT5G49610-like beta-propeller" evidence="3">
    <location>
        <begin position="120"/>
        <end position="394"/>
    </location>
</feature>
<dbReference type="PANTHER" id="PTHR32133">
    <property type="entry name" value="OS07G0120400 PROTEIN"/>
    <property type="match status" value="1"/>
</dbReference>
<sequence>MRREEGETSSSIPPHPHSPVVGPLEDDDLLLEILLRLPPQPSSLPRASAVCRRWRLLVTDPGFSRRFRRYHCRNIPIIGFYNRHLPDISFVPTLKGPDCIPPRRLSLQPQRDDQSFSTFGCRHGLVLVHVRHFKPLKHHILVWDPITDEQHNLGIPLGIDTGNRFNGAVLRATGDFDHFQVVLIGNSDERRAVASVYSSETGVWSNLVSTSTSLPLMDTTDPFSDWCFNGISFEPAVLVRNSLYWLLGADSVGILEFDLERQILAVIGLPVRVGVGSESRSNDRFSITQAEDGGLGFLSLSGFSAKLWKRKTKYDGIASWVMEKNIELDKLLKIPMDPNRNEHVIKVIGFAENNNAVFLYTKIGIVAIHLESLQFKKLPGSRSVAYYYPFESVWLYGPIHFVFWATGDFDHFQVVLIGNSDERRAVASVYSSETGVWSNLVSTSTSLPLMDTTDPFSDWCFNGISFEPTLLLRNSLYWLLGAGSVGILEFDLERQVLAVIGLPVRVGVGSETRSNDRFSITQAEDGGLGFLSLSGFNAKLWKRKTKYDGIASWVMEKIIELDKLLKIPMDPNKNEHVIKVIGFAENNNAVFLYTKIGIVAIHLKSLQFKKLPGSRSVAYYYPFESVWCIYCRIHDRRSLEQQARVISTIITWEA</sequence>
<reference evidence="4" key="1">
    <citation type="submission" date="2018-08" db="EMBL/GenBank/DDBJ databases">
        <authorList>
            <person name="Rossello M."/>
        </authorList>
    </citation>
    <scope>NUCLEOTIDE SEQUENCE [LARGE SCALE GENOMIC DNA]</scope>
    <source>
        <strain evidence="4">cv. Chinese Spring</strain>
    </source>
</reference>
<dbReference type="InterPro" id="IPR036047">
    <property type="entry name" value="F-box-like_dom_sf"/>
</dbReference>
<dbReference type="Proteomes" id="UP000019116">
    <property type="component" value="Chromosome 6A"/>
</dbReference>
<name>A0A3B6NKS4_WHEAT</name>
<dbReference type="Gramene" id="TraesCS6A02G054300.1">
    <property type="protein sequence ID" value="TraesCS6A02G054300.1"/>
    <property type="gene ID" value="TraesCS6A02G054300"/>
</dbReference>
<dbReference type="InterPro" id="IPR056594">
    <property type="entry name" value="AT5G49610-like_b-prop"/>
</dbReference>
<dbReference type="Gramene" id="TraesCAD_scaffold_084865_01G000300.1">
    <property type="protein sequence ID" value="TraesCAD_scaffold_084865_01G000300.1"/>
    <property type="gene ID" value="TraesCAD_scaffold_084865_01G000300"/>
</dbReference>
<dbReference type="Gramene" id="TraesCS6A03G0120900.1">
    <property type="protein sequence ID" value="TraesCS6A03G0120900.1.CDS"/>
    <property type="gene ID" value="TraesCS6A03G0120900"/>
</dbReference>
<feature type="region of interest" description="Disordered" evidence="1">
    <location>
        <begin position="1"/>
        <end position="21"/>
    </location>
</feature>
<reference evidence="4" key="2">
    <citation type="submission" date="2018-10" db="UniProtKB">
        <authorList>
            <consortium name="EnsemblPlants"/>
        </authorList>
    </citation>
    <scope>IDENTIFICATION</scope>
</reference>
<keyword evidence="5" id="KW-1185">Reference proteome</keyword>
<protein>
    <submittedName>
        <fullName evidence="4">Uncharacterized protein</fullName>
    </submittedName>
</protein>
<feature type="domain" description="F-box protein AT5G49610-like beta-propeller" evidence="3">
    <location>
        <begin position="413"/>
        <end position="627"/>
    </location>
</feature>
<dbReference type="Pfam" id="PF23635">
    <property type="entry name" value="Beta-prop_AT5G49610-like"/>
    <property type="match status" value="2"/>
</dbReference>
<dbReference type="PANTHER" id="PTHR32133:SF320">
    <property type="entry name" value="F-BOX DOMAIN-CONTAINING PROTEIN"/>
    <property type="match status" value="1"/>
</dbReference>
<accession>A0A3B6NKS4</accession>
<dbReference type="EnsemblPlants" id="TraesCS6A02G054300.1">
    <property type="protein sequence ID" value="TraesCS6A02G054300.1"/>
    <property type="gene ID" value="TraesCS6A02G054300"/>
</dbReference>
<dbReference type="OMA" id="KTIWNGA"/>
<proteinExistence type="predicted"/>
<dbReference type="Gene3D" id="1.20.1280.50">
    <property type="match status" value="1"/>
</dbReference>